<dbReference type="InterPro" id="IPR002347">
    <property type="entry name" value="SDR_fam"/>
</dbReference>
<sequence length="254" mass="27683">MIRSSSGIGSATAIHLSALGAQVVITGRNADRLHAIALQCDHKSTQGLKALQVIADLDDENDCKRLIDTTIKKFTKIDVLVNNAAEFNCNSNIINDDSIHVYDKVMRTNLRNTFVLTHFAVPHLIKTKGSIVNISSVSAFKPFANALAHSMAKSAIDMFTRSLAYELGPQGVRVNSINPAQIKTPVYENFGMSKEEVEKMWSEVSKKYPLGRPGEPKDVAKAVAYLASDDSSFATGVSIKLDGGFMDSLQFIFS</sequence>
<dbReference type="PANTHER" id="PTHR43975">
    <property type="entry name" value="ZGC:101858"/>
    <property type="match status" value="1"/>
</dbReference>
<dbReference type="EMBL" id="CAJPIZ010010156">
    <property type="protein sequence ID" value="CAG2112331.1"/>
    <property type="molecule type" value="Genomic_DNA"/>
</dbReference>
<dbReference type="FunFam" id="3.40.50.720:FF:000084">
    <property type="entry name" value="Short-chain dehydrogenase reductase"/>
    <property type="match status" value="1"/>
</dbReference>
<dbReference type="SUPFAM" id="SSF51735">
    <property type="entry name" value="NAD(P)-binding Rossmann-fold domains"/>
    <property type="match status" value="1"/>
</dbReference>
<dbReference type="Proteomes" id="UP000759131">
    <property type="component" value="Unassembled WGS sequence"/>
</dbReference>
<protein>
    <submittedName>
        <fullName evidence="1">Uncharacterized protein</fullName>
    </submittedName>
</protein>
<dbReference type="AlphaFoldDB" id="A0A7R9Q4I7"/>
<proteinExistence type="predicted"/>
<dbReference type="PRINTS" id="PR00081">
    <property type="entry name" value="GDHRDH"/>
</dbReference>
<reference evidence="1" key="1">
    <citation type="submission" date="2020-11" db="EMBL/GenBank/DDBJ databases">
        <authorList>
            <person name="Tran Van P."/>
        </authorList>
    </citation>
    <scope>NUCLEOTIDE SEQUENCE</scope>
</reference>
<name>A0A7R9Q4I7_9ACAR</name>
<dbReference type="PRINTS" id="PR00080">
    <property type="entry name" value="SDRFAMILY"/>
</dbReference>
<dbReference type="OrthoDB" id="6512284at2759"/>
<evidence type="ECO:0000313" key="1">
    <source>
        <dbReference type="EMBL" id="CAD7631901.1"/>
    </source>
</evidence>
<organism evidence="1">
    <name type="scientific">Medioppia subpectinata</name>
    <dbReference type="NCBI Taxonomy" id="1979941"/>
    <lineage>
        <taxon>Eukaryota</taxon>
        <taxon>Metazoa</taxon>
        <taxon>Ecdysozoa</taxon>
        <taxon>Arthropoda</taxon>
        <taxon>Chelicerata</taxon>
        <taxon>Arachnida</taxon>
        <taxon>Acari</taxon>
        <taxon>Acariformes</taxon>
        <taxon>Sarcoptiformes</taxon>
        <taxon>Oribatida</taxon>
        <taxon>Brachypylina</taxon>
        <taxon>Oppioidea</taxon>
        <taxon>Oppiidae</taxon>
        <taxon>Medioppia</taxon>
    </lineage>
</organism>
<dbReference type="InterPro" id="IPR036291">
    <property type="entry name" value="NAD(P)-bd_dom_sf"/>
</dbReference>
<dbReference type="EMBL" id="OC864731">
    <property type="protein sequence ID" value="CAD7631901.1"/>
    <property type="molecule type" value="Genomic_DNA"/>
</dbReference>
<dbReference type="Gene3D" id="3.40.50.720">
    <property type="entry name" value="NAD(P)-binding Rossmann-like Domain"/>
    <property type="match status" value="1"/>
</dbReference>
<dbReference type="PANTHER" id="PTHR43975:SF2">
    <property type="entry name" value="EG:BACR7A4.14 PROTEIN-RELATED"/>
    <property type="match status" value="1"/>
</dbReference>
<dbReference type="Pfam" id="PF13561">
    <property type="entry name" value="adh_short_C2"/>
    <property type="match status" value="1"/>
</dbReference>
<gene>
    <name evidence="1" type="ORF">OSB1V03_LOCUS12310</name>
</gene>
<evidence type="ECO:0000313" key="2">
    <source>
        <dbReference type="Proteomes" id="UP000759131"/>
    </source>
</evidence>
<keyword evidence="2" id="KW-1185">Reference proteome</keyword>
<accession>A0A7R9Q4I7</accession>